<name>W1Y089_9ZZZZ</name>
<comment type="caution">
    <text evidence="2">The sequence shown here is derived from an EMBL/GenBank/DDBJ whole genome shotgun (WGS) entry which is preliminary data.</text>
</comment>
<evidence type="ECO:0000256" key="1">
    <source>
        <dbReference type="SAM" id="Phobius"/>
    </source>
</evidence>
<organism evidence="2">
    <name type="scientific">human gut metagenome</name>
    <dbReference type="NCBI Taxonomy" id="408170"/>
    <lineage>
        <taxon>unclassified sequences</taxon>
        <taxon>metagenomes</taxon>
        <taxon>organismal metagenomes</taxon>
    </lineage>
</organism>
<gene>
    <name evidence="2" type="ORF">Q604_UNBC10492G0001</name>
</gene>
<protein>
    <submittedName>
        <fullName evidence="2">Uncharacterized protein</fullName>
    </submittedName>
</protein>
<dbReference type="AlphaFoldDB" id="W1Y089"/>
<evidence type="ECO:0000313" key="2">
    <source>
        <dbReference type="EMBL" id="ETJ35105.1"/>
    </source>
</evidence>
<keyword evidence="1" id="KW-0812">Transmembrane</keyword>
<keyword evidence="1" id="KW-1133">Transmembrane helix</keyword>
<sequence>SIPIEITEYTVGCAYGQKEELEAMENHSYHIIAFYAGKSTDYNVIYNAYAKLAYGFLHFYHIFCLFDFLFLIY</sequence>
<reference evidence="2" key="1">
    <citation type="submission" date="2013-12" db="EMBL/GenBank/DDBJ databases">
        <title>A Varibaculum cambriense genome reconstructed from a premature infant gut community with otherwise low bacterial novelty that shifts toward anaerobic metabolism during the third week of life.</title>
        <authorList>
            <person name="Brown C.T."/>
            <person name="Sharon I."/>
            <person name="Thomas B.C."/>
            <person name="Castelle C.J."/>
            <person name="Morowitz M.J."/>
            <person name="Banfield J.F."/>
        </authorList>
    </citation>
    <scope>NUCLEOTIDE SEQUENCE</scope>
</reference>
<feature type="transmembrane region" description="Helical" evidence="1">
    <location>
        <begin position="52"/>
        <end position="72"/>
    </location>
</feature>
<proteinExistence type="predicted"/>
<keyword evidence="1" id="KW-0472">Membrane</keyword>
<feature type="non-terminal residue" evidence="2">
    <location>
        <position position="1"/>
    </location>
</feature>
<accession>W1Y089</accession>
<dbReference type="EMBL" id="AZMM01010492">
    <property type="protein sequence ID" value="ETJ35105.1"/>
    <property type="molecule type" value="Genomic_DNA"/>
</dbReference>